<dbReference type="Proteomes" id="UP000281128">
    <property type="component" value="Unassembled WGS sequence"/>
</dbReference>
<evidence type="ECO:0000313" key="2">
    <source>
        <dbReference type="EMBL" id="RKF12915.1"/>
    </source>
</evidence>
<protein>
    <submittedName>
        <fullName evidence="2">M48 family peptidase</fullName>
    </submittedName>
</protein>
<dbReference type="InterPro" id="IPR053136">
    <property type="entry name" value="UTP_pyrophosphatase-like"/>
</dbReference>
<gene>
    <name evidence="2" type="ORF">D6850_15535</name>
</gene>
<dbReference type="RefSeq" id="WP_121168529.1">
    <property type="nucleotide sequence ID" value="NZ_RAPE01000005.1"/>
</dbReference>
<evidence type="ECO:0000259" key="1">
    <source>
        <dbReference type="Pfam" id="PF01863"/>
    </source>
</evidence>
<comment type="caution">
    <text evidence="2">The sequence shown here is derived from an EMBL/GenBank/DDBJ whole genome shotgun (WGS) entry which is preliminary data.</text>
</comment>
<accession>A0A3A8AV40</accession>
<dbReference type="PANTHER" id="PTHR30399:SF1">
    <property type="entry name" value="UTP PYROPHOSPHATASE"/>
    <property type="match status" value="1"/>
</dbReference>
<dbReference type="EMBL" id="RAPE01000005">
    <property type="protein sequence ID" value="RKF12915.1"/>
    <property type="molecule type" value="Genomic_DNA"/>
</dbReference>
<keyword evidence="3" id="KW-1185">Reference proteome</keyword>
<dbReference type="InterPro" id="IPR002725">
    <property type="entry name" value="YgjP-like_metallopeptidase"/>
</dbReference>
<dbReference type="PANTHER" id="PTHR30399">
    <property type="entry name" value="UNCHARACTERIZED PROTEIN YGJP"/>
    <property type="match status" value="1"/>
</dbReference>
<dbReference type="CDD" id="cd07344">
    <property type="entry name" value="M48_yhfN_like"/>
    <property type="match status" value="1"/>
</dbReference>
<dbReference type="OrthoDB" id="9795402at2"/>
<proteinExistence type="predicted"/>
<sequence>MGQHILPGNPPIPLVLRRSARARRISLRVSALDGRVTLTLPRGLPEREALDFARSKQGWLESQLERQEPEVVVSLGAQLPVEGRMLTLAPGNGRRVLAEGSRLLVPGNAEAAGARVRAWLRTLARERLAEASDRHADALGRDYDRITLRDTRSRWGSCTADGGLMYSWRLILAPPEVLDYVAAHEVAHLRHMDHSPAFWGAVERLMPGYAEPRKWLRVNGAGLHRYRFD</sequence>
<dbReference type="Gene3D" id="3.30.2010.10">
    <property type="entry name" value="Metalloproteases ('zincins'), catalytic domain"/>
    <property type="match status" value="1"/>
</dbReference>
<dbReference type="AlphaFoldDB" id="A0A3A8AV40"/>
<evidence type="ECO:0000313" key="3">
    <source>
        <dbReference type="Proteomes" id="UP000281128"/>
    </source>
</evidence>
<dbReference type="Pfam" id="PF01863">
    <property type="entry name" value="YgjP-like"/>
    <property type="match status" value="1"/>
</dbReference>
<organism evidence="2 3">
    <name type="scientific">Roseovarius spongiae</name>
    <dbReference type="NCBI Taxonomy" id="2320272"/>
    <lineage>
        <taxon>Bacteria</taxon>
        <taxon>Pseudomonadati</taxon>
        <taxon>Pseudomonadota</taxon>
        <taxon>Alphaproteobacteria</taxon>
        <taxon>Rhodobacterales</taxon>
        <taxon>Roseobacteraceae</taxon>
        <taxon>Roseovarius</taxon>
    </lineage>
</organism>
<reference evidence="2 3" key="1">
    <citation type="submission" date="2018-09" db="EMBL/GenBank/DDBJ databases">
        <title>Roseovarius spongiae sp. nov., isolated from a marine sponge.</title>
        <authorList>
            <person name="Zhuang L."/>
            <person name="Luo L."/>
        </authorList>
    </citation>
    <scope>NUCLEOTIDE SEQUENCE [LARGE SCALE GENOMIC DNA]</scope>
    <source>
        <strain evidence="2 3">HN-E21</strain>
    </source>
</reference>
<name>A0A3A8AV40_9RHOB</name>
<feature type="domain" description="YgjP-like metallopeptidase" evidence="1">
    <location>
        <begin position="23"/>
        <end position="217"/>
    </location>
</feature>